<evidence type="ECO:0008006" key="4">
    <source>
        <dbReference type="Google" id="ProtNLM"/>
    </source>
</evidence>
<reference evidence="2 3" key="1">
    <citation type="submission" date="2019-11" db="EMBL/GenBank/DDBJ databases">
        <title>Genome sequences of 17 halophilic strains isolated from different environments.</title>
        <authorList>
            <person name="Furrow R.E."/>
        </authorList>
    </citation>
    <scope>NUCLEOTIDE SEQUENCE [LARGE SCALE GENOMIC DNA]</scope>
    <source>
        <strain evidence="2 3">22506_14_FS</strain>
    </source>
</reference>
<dbReference type="PROSITE" id="PS51257">
    <property type="entry name" value="PROKAR_LIPOPROTEIN"/>
    <property type="match status" value="1"/>
</dbReference>
<feature type="chain" id="PRO_5039079374" description="Lipoprotein" evidence="1">
    <location>
        <begin position="20"/>
        <end position="169"/>
    </location>
</feature>
<comment type="caution">
    <text evidence="2">The sequence shown here is derived from an EMBL/GenBank/DDBJ whole genome shotgun (WGS) entry which is preliminary data.</text>
</comment>
<sequence>MKKIFFLLLTLFIVGGCNANGQSAEDEFNEYNNEDRIALFEKSEKISGMGATLIEKYSEPEKAQIYVNEEILPLLKDVKSQAENVDQKLETNEVQELHQLFLDQVTTLTDMFELQSDMLELQVPPVSEEDQQKTEELYPELQQLSDEVDQIGQNYSEKRKQLEEKYESS</sequence>
<dbReference type="Proteomes" id="UP000447833">
    <property type="component" value="Unassembled WGS sequence"/>
</dbReference>
<organism evidence="2 3">
    <name type="scientific">Guptibacillus hwajinpoensis</name>
    <dbReference type="NCBI Taxonomy" id="208199"/>
    <lineage>
        <taxon>Bacteria</taxon>
        <taxon>Bacillati</taxon>
        <taxon>Bacillota</taxon>
        <taxon>Bacilli</taxon>
        <taxon>Bacillales</taxon>
        <taxon>Guptibacillaceae</taxon>
        <taxon>Guptibacillus</taxon>
    </lineage>
</organism>
<dbReference type="EMBL" id="WMEY01000009">
    <property type="protein sequence ID" value="MYL65692.1"/>
    <property type="molecule type" value="Genomic_DNA"/>
</dbReference>
<proteinExistence type="predicted"/>
<name>A0A845F3R7_9BACL</name>
<dbReference type="RefSeq" id="WP_160921273.1">
    <property type="nucleotide sequence ID" value="NZ_WMEY01000009.1"/>
</dbReference>
<accession>A0A845F3R7</accession>
<evidence type="ECO:0000256" key="1">
    <source>
        <dbReference type="SAM" id="SignalP"/>
    </source>
</evidence>
<dbReference type="AlphaFoldDB" id="A0A845F3R7"/>
<evidence type="ECO:0000313" key="3">
    <source>
        <dbReference type="Proteomes" id="UP000447833"/>
    </source>
</evidence>
<keyword evidence="1" id="KW-0732">Signal</keyword>
<gene>
    <name evidence="2" type="ORF">GLW07_20230</name>
</gene>
<protein>
    <recommendedName>
        <fullName evidence="4">Lipoprotein</fullName>
    </recommendedName>
</protein>
<feature type="signal peptide" evidence="1">
    <location>
        <begin position="1"/>
        <end position="19"/>
    </location>
</feature>
<evidence type="ECO:0000313" key="2">
    <source>
        <dbReference type="EMBL" id="MYL65692.1"/>
    </source>
</evidence>